<dbReference type="GO" id="GO:0004852">
    <property type="term" value="F:uroporphyrinogen-III synthase activity"/>
    <property type="evidence" value="ECO:0007669"/>
    <property type="project" value="InterPro"/>
</dbReference>
<evidence type="ECO:0000313" key="4">
    <source>
        <dbReference type="Proteomes" id="UP000035930"/>
    </source>
</evidence>
<dbReference type="CDD" id="cd06578">
    <property type="entry name" value="HemD"/>
    <property type="match status" value="1"/>
</dbReference>
<accession>A0AAP7C660</accession>
<evidence type="ECO:0000313" key="2">
    <source>
        <dbReference type="EMBL" id="AKN89056.1"/>
    </source>
</evidence>
<proteinExistence type="predicted"/>
<dbReference type="GeneID" id="45433521"/>
<protein>
    <submittedName>
        <fullName evidence="3">Uroporphyrinogen-III synthase</fullName>
    </submittedName>
</protein>
<dbReference type="SUPFAM" id="SSF69618">
    <property type="entry name" value="HemD-like"/>
    <property type="match status" value="1"/>
</dbReference>
<reference evidence="2" key="2">
    <citation type="submission" date="2017-08" db="EMBL/GenBank/DDBJ databases">
        <title>Complete Genome Sequence of Francisella noatunensis subsp. orientalis strain FNO190.</title>
        <authorList>
            <person name="Pereira F.L."/>
            <person name="Goncalves L.A."/>
            <person name="Guilherme T.C."/>
            <person name="Soares S.C."/>
            <person name="Dorella F.A."/>
            <person name="Carvalho A.F."/>
            <person name="Leibowitz M.P."/>
            <person name="Leal C.A.G."/>
            <person name="Azevedo V.A.C."/>
            <person name="Figueiredo H.C.P."/>
        </authorList>
    </citation>
    <scope>NUCLEOTIDE SEQUENCE</scope>
    <source>
        <strain evidence="2">FNO190</strain>
    </source>
</reference>
<reference evidence="4" key="1">
    <citation type="submission" date="2015-02" db="EMBL/GenBank/DDBJ databases">
        <title>Complete genome sequence of Francisella noatunensis subsp. orientalis FNO190 isolated from farm-raised Nile tilapia in Brazil.</title>
        <authorList>
            <person name="Figueiredo H.C.P."/>
            <person name="Leal C.A.G."/>
            <person name="Pereira F.L."/>
            <person name="Soares S.C."/>
            <person name="Goncalves L.A."/>
            <person name="Dorella F.A."/>
            <person name="Carvalho A.F."/>
            <person name="Azevedo V.A.C."/>
        </authorList>
    </citation>
    <scope>NUCLEOTIDE SEQUENCE [LARGE SCALE GENOMIC DNA]</scope>
    <source>
        <strain evidence="4">FNO190</strain>
    </source>
</reference>
<dbReference type="Proteomes" id="UP000774689">
    <property type="component" value="Unassembled WGS sequence"/>
</dbReference>
<reference evidence="3" key="3">
    <citation type="journal article" date="2020" name="Int. J. Syst. Evol. Microbiol.">
        <title>Reclassification of Francisella noatunensis subsp. orientalis Ottem et al. 2009 as Francisella orientalis sp. nov., Francisella noatunensis subsp. chilensis subsp. nov. and emended description of Francisella noatunensis.</title>
        <authorList>
            <person name="Ramirez-Paredes J.G."/>
            <person name="Larsson P."/>
            <person name="Thompson K.D."/>
            <person name="Penman D.J."/>
            <person name="Busse H.J."/>
            <person name="Ohrman C."/>
            <person name="Sjodin A."/>
            <person name="Soto E."/>
            <person name="Richards R.H."/>
            <person name="Adams A."/>
            <person name="Colquhoun D.J."/>
        </authorList>
    </citation>
    <scope>NUCLEOTIDE SEQUENCE</scope>
    <source>
        <strain evidence="3">LADL-07285A</strain>
    </source>
</reference>
<dbReference type="AlphaFoldDB" id="A0AAP7C660"/>
<dbReference type="InterPro" id="IPR003754">
    <property type="entry name" value="4pyrrol_synth_uPrphyn_synth"/>
</dbReference>
<dbReference type="GO" id="GO:0033014">
    <property type="term" value="P:tetrapyrrole biosynthetic process"/>
    <property type="evidence" value="ECO:0007669"/>
    <property type="project" value="InterPro"/>
</dbReference>
<dbReference type="InterPro" id="IPR036108">
    <property type="entry name" value="4pyrrol_syn_uPrphyn_synt_sf"/>
</dbReference>
<name>A0AAP7C660_9GAMM</name>
<evidence type="ECO:0000313" key="3">
    <source>
        <dbReference type="EMBL" id="NIY56670.1"/>
    </source>
</evidence>
<dbReference type="Gene3D" id="3.40.50.10090">
    <property type="match status" value="2"/>
</dbReference>
<keyword evidence="4" id="KW-1185">Reference proteome</keyword>
<dbReference type="Proteomes" id="UP000035930">
    <property type="component" value="Chromosome"/>
</dbReference>
<sequence length="252" mass="28541">MKILVCRPKDDADKLSQLLRSEGYTAISLPCINIDYIRITSSVLDYTSYIFTSKYAIESLFAQYNPKLFQDKKLYSVGQTTAKTLKRYGLDAIYPHNHGSQELLKLIIEEDVSDDSFAVISGVSGNELLVKEISQLTKCDKFETYQRVFESITVLSQSYLKVIDDGIHPDVIIATSIAVFRSLNRVFDEIVAPTAAIITITSPKMLEFVNEQGFENTLKLEKLDNNCIYQKIREHIEAKNVTGKKYSARANQ</sequence>
<dbReference type="EMBL" id="CP011923">
    <property type="protein sequence ID" value="AKN89056.1"/>
    <property type="molecule type" value="Genomic_DNA"/>
</dbReference>
<dbReference type="EMBL" id="QPQM01000011">
    <property type="protein sequence ID" value="NIY56670.1"/>
    <property type="molecule type" value="Genomic_DNA"/>
</dbReference>
<feature type="domain" description="Tetrapyrrole biosynthesis uroporphyrinogen III synthase" evidence="1">
    <location>
        <begin position="13"/>
        <end position="216"/>
    </location>
</feature>
<gene>
    <name evidence="2" type="primary">hemD</name>
    <name evidence="3" type="ORF">CHQ83_04955</name>
    <name evidence="2" type="ORF">FNO190_1418</name>
</gene>
<dbReference type="Pfam" id="PF02602">
    <property type="entry name" value="HEM4"/>
    <property type="match status" value="1"/>
</dbReference>
<dbReference type="RefSeq" id="WP_014714890.1">
    <property type="nucleotide sequence ID" value="NZ_CP011923.2"/>
</dbReference>
<evidence type="ECO:0000259" key="1">
    <source>
        <dbReference type="Pfam" id="PF02602"/>
    </source>
</evidence>
<evidence type="ECO:0000313" key="5">
    <source>
        <dbReference type="Proteomes" id="UP000774689"/>
    </source>
</evidence>
<organism evidence="3 5">
    <name type="scientific">Francisella orientalis</name>
    <dbReference type="NCBI Taxonomy" id="299583"/>
    <lineage>
        <taxon>Bacteria</taxon>
        <taxon>Pseudomonadati</taxon>
        <taxon>Pseudomonadota</taxon>
        <taxon>Gammaproteobacteria</taxon>
        <taxon>Thiotrichales</taxon>
        <taxon>Francisellaceae</taxon>
        <taxon>Francisella</taxon>
    </lineage>
</organism>